<dbReference type="Proteomes" id="UP000017813">
    <property type="component" value="Unassembled WGS sequence"/>
</dbReference>
<feature type="domain" description="Isochorismatase-like" evidence="1">
    <location>
        <begin position="8"/>
        <end position="154"/>
    </location>
</feature>
<evidence type="ECO:0000313" key="3">
    <source>
        <dbReference type="Proteomes" id="UP000017813"/>
    </source>
</evidence>
<dbReference type="InterPro" id="IPR000868">
    <property type="entry name" value="Isochorismatase-like_dom"/>
</dbReference>
<dbReference type="SUPFAM" id="SSF52499">
    <property type="entry name" value="Isochorismatase-like hydrolases"/>
    <property type="match status" value="1"/>
</dbReference>
<dbReference type="HOGENOM" id="CLU_066901_0_1_4"/>
<comment type="caution">
    <text evidence="2">The sequence shown here is derived from an EMBL/GenBank/DDBJ whole genome shotgun (WGS) entry which is preliminary data.</text>
</comment>
<dbReference type="PANTHER" id="PTHR14119">
    <property type="entry name" value="HYDROLASE"/>
    <property type="match status" value="1"/>
</dbReference>
<evidence type="ECO:0000313" key="2">
    <source>
        <dbReference type="EMBL" id="EFG31862.1"/>
    </source>
</evidence>
<dbReference type="EMBL" id="ADCY02000006">
    <property type="protein sequence ID" value="EFG31862.1"/>
    <property type="molecule type" value="Genomic_DNA"/>
</dbReference>
<reference evidence="2 3" key="1">
    <citation type="submission" date="2010-03" db="EMBL/GenBank/DDBJ databases">
        <authorList>
            <consortium name="The Broad Institute Genome Sequencing Platform"/>
            <person name="Ward D."/>
            <person name="Earl A."/>
            <person name="Feldgarden M."/>
            <person name="Gevers D."/>
            <person name="Young S."/>
            <person name="Zeng Q."/>
            <person name="Koehrsen M."/>
            <person name="Alvarado L."/>
            <person name="Berlin A.M."/>
            <person name="Borenstein D."/>
            <person name="Chapman S.B."/>
            <person name="Chen Z."/>
            <person name="Engels R."/>
            <person name="Freedman E."/>
            <person name="Gellesch M."/>
            <person name="Goldberg J."/>
            <person name="Griggs A."/>
            <person name="Gujja S."/>
            <person name="Heilman E.R."/>
            <person name="Heiman D.I."/>
            <person name="Hepburn T.A."/>
            <person name="Howarth C."/>
            <person name="Jen D."/>
            <person name="Larson L."/>
            <person name="Mehta T."/>
            <person name="Park D."/>
            <person name="Pearson M."/>
            <person name="Richards J."/>
            <person name="Roberts A."/>
            <person name="Saif S."/>
            <person name="Shea T.D."/>
            <person name="Shenoy N."/>
            <person name="Sisk P."/>
            <person name="Stolte C."/>
            <person name="Sykes S.N."/>
            <person name="Walk T."/>
            <person name="White J."/>
            <person name="Yandava C."/>
            <person name="Izard J."/>
            <person name="Baranova O.V."/>
            <person name="Blanton J.M."/>
            <person name="Tanner A.C."/>
            <person name="Dewhirst F."/>
            <person name="Haas B."/>
            <person name="Nusbaum C."/>
            <person name="Birren B."/>
        </authorList>
    </citation>
    <scope>NUCLEOTIDE SEQUENCE [LARGE SCALE GENOMIC DNA]</scope>
    <source>
        <strain evidence="2 3">ATCC 29453</strain>
    </source>
</reference>
<dbReference type="STRING" id="641147.HMPREF9021_00262"/>
<proteinExistence type="predicted"/>
<protein>
    <recommendedName>
        <fullName evidence="1">Isochorismatase-like domain-containing protein</fullName>
    </recommendedName>
</protein>
<dbReference type="AlphaFoldDB" id="V9H9M0"/>
<dbReference type="eggNOG" id="COG1335">
    <property type="taxonomic scope" value="Bacteria"/>
</dbReference>
<evidence type="ECO:0000259" key="1">
    <source>
        <dbReference type="Pfam" id="PF00857"/>
    </source>
</evidence>
<organism evidence="2 3">
    <name type="scientific">Simonsiella muelleri ATCC 29453</name>
    <dbReference type="NCBI Taxonomy" id="641147"/>
    <lineage>
        <taxon>Bacteria</taxon>
        <taxon>Pseudomonadati</taxon>
        <taxon>Pseudomonadota</taxon>
        <taxon>Betaproteobacteria</taxon>
        <taxon>Neisseriales</taxon>
        <taxon>Neisseriaceae</taxon>
        <taxon>Simonsiella</taxon>
    </lineage>
</organism>
<dbReference type="PANTHER" id="PTHR14119:SF3">
    <property type="entry name" value="ISOCHORISMATASE DOMAIN-CONTAINING PROTEIN 2"/>
    <property type="match status" value="1"/>
</dbReference>
<dbReference type="InterPro" id="IPR036380">
    <property type="entry name" value="Isochorismatase-like_sf"/>
</dbReference>
<reference evidence="2 3" key="2">
    <citation type="submission" date="2011-10" db="EMBL/GenBank/DDBJ databases">
        <title>The Genome Sequence of Simonsiella muelleri ATCC 29453.</title>
        <authorList>
            <consortium name="The Broad Institute Genome Sequencing Platform"/>
            <consortium name="The Broad Institute Genome Sequencing Center for Infectious Disease"/>
            <person name="Earl A."/>
            <person name="Ward D."/>
            <person name="Feldgarden M."/>
            <person name="Gevers D."/>
            <person name="Izard J."/>
            <person name="Baranova O.V."/>
            <person name="Blanton J.M."/>
            <person name="Tanner A.C."/>
            <person name="Dewhirst F."/>
            <person name="Young S.K."/>
            <person name="Zeng Q."/>
            <person name="Gargeya S."/>
            <person name="Fitzgerald M."/>
            <person name="Haas B."/>
            <person name="Abouelleil A."/>
            <person name="Alvarado L."/>
            <person name="Arachchi H.M."/>
            <person name="Berlin A."/>
            <person name="Brown A."/>
            <person name="Chapman S.B."/>
            <person name="Chen Z."/>
            <person name="Dunbar C."/>
            <person name="Freedman E."/>
            <person name="Gearin G."/>
            <person name="Goldberg J."/>
            <person name="Griggs A."/>
            <person name="Gujja S."/>
            <person name="Heiman D."/>
            <person name="Howarth C."/>
            <person name="Larson L."/>
            <person name="Lui A."/>
            <person name="MacDonald P.J.P."/>
            <person name="Montmayeur A."/>
            <person name="Murphy C."/>
            <person name="Neiman D."/>
            <person name="Pearson M."/>
            <person name="Priest M."/>
            <person name="Roberts A."/>
            <person name="Saif S."/>
            <person name="Shea T."/>
            <person name="Shenoy N."/>
            <person name="Sisk P."/>
            <person name="Stolte C."/>
            <person name="Sykes S."/>
            <person name="Wortman J."/>
            <person name="Nusbaum C."/>
            <person name="Birren B."/>
        </authorList>
    </citation>
    <scope>NUCLEOTIDE SEQUENCE [LARGE SCALE GENOMIC DNA]</scope>
    <source>
        <strain evidence="2 3">ATCC 29453</strain>
    </source>
</reference>
<accession>V9H9M0</accession>
<dbReference type="InterPro" id="IPR050993">
    <property type="entry name" value="Isochorismatase_domain"/>
</dbReference>
<name>V9H9M0_9NEIS</name>
<dbReference type="Gene3D" id="3.40.50.850">
    <property type="entry name" value="Isochorismatase-like"/>
    <property type="match status" value="1"/>
</dbReference>
<dbReference type="Pfam" id="PF00857">
    <property type="entry name" value="Isochorismatase"/>
    <property type="match status" value="1"/>
</dbReference>
<dbReference type="RefSeq" id="WP_002641178.1">
    <property type="nucleotide sequence ID" value="NZ_CP019448.1"/>
</dbReference>
<keyword evidence="3" id="KW-1185">Reference proteome</keyword>
<sequence length="177" mass="19807">MFYATQTLAIVIDIQQRLVPAMLNSRTFVNKSCQMIKGLNILNIPVILTEQYPRGLGNTVADVQILSGEWVFEKTQFSALTPEVQTLISRKKPKNIIVLGCESHVCVLQTVLALREQNLNVYIPQECIASRTQENKNNGLQQMQAAGAIVSNIESILFQLLGDAKHPKFKEISKLIQ</sequence>
<gene>
    <name evidence="2" type="ORF">HMPREF9021_00262</name>
</gene>